<dbReference type="KEGG" id="jre:108994001"/>
<dbReference type="PROSITE" id="PS50879">
    <property type="entry name" value="RNASE_H_1"/>
    <property type="match status" value="1"/>
</dbReference>
<dbReference type="InterPro" id="IPR002156">
    <property type="entry name" value="RNaseH_domain"/>
</dbReference>
<gene>
    <name evidence="2" type="primary">LOC108994001</name>
</gene>
<dbReference type="OrthoDB" id="1306280at2759"/>
<dbReference type="Pfam" id="PF13966">
    <property type="entry name" value="zf-RVT"/>
    <property type="match status" value="1"/>
</dbReference>
<dbReference type="InterPro" id="IPR012337">
    <property type="entry name" value="RNaseH-like_sf"/>
</dbReference>
<name>A0A2I4EZ07_JUGRE</name>
<accession>A0A2I4EZ07</accession>
<dbReference type="AlphaFoldDB" id="A0A2I4EZ07"/>
<dbReference type="GO" id="GO:0004523">
    <property type="term" value="F:RNA-DNA hybrid ribonuclease activity"/>
    <property type="evidence" value="ECO:0007669"/>
    <property type="project" value="InterPro"/>
</dbReference>
<dbReference type="Gramene" id="Jr13_23160_p1">
    <property type="protein sequence ID" value="cds.Jr13_23160_p1"/>
    <property type="gene ID" value="Jr13_23160"/>
</dbReference>
<dbReference type="GeneID" id="108994001"/>
<evidence type="ECO:0000313" key="1">
    <source>
        <dbReference type="Proteomes" id="UP000235220"/>
    </source>
</evidence>
<dbReference type="PANTHER" id="PTHR47723:SF19">
    <property type="entry name" value="POLYNUCLEOTIDYL TRANSFERASE, RIBONUCLEASE H-LIKE SUPERFAMILY PROTEIN"/>
    <property type="match status" value="1"/>
</dbReference>
<protein>
    <submittedName>
        <fullName evidence="2">Uncharacterized protein LOC108994001</fullName>
    </submittedName>
</protein>
<dbReference type="Gene3D" id="3.30.420.10">
    <property type="entry name" value="Ribonuclease H-like superfamily/Ribonuclease H"/>
    <property type="match status" value="1"/>
</dbReference>
<organism evidence="1 2">
    <name type="scientific">Juglans regia</name>
    <name type="common">English walnut</name>
    <dbReference type="NCBI Taxonomy" id="51240"/>
    <lineage>
        <taxon>Eukaryota</taxon>
        <taxon>Viridiplantae</taxon>
        <taxon>Streptophyta</taxon>
        <taxon>Embryophyta</taxon>
        <taxon>Tracheophyta</taxon>
        <taxon>Spermatophyta</taxon>
        <taxon>Magnoliopsida</taxon>
        <taxon>eudicotyledons</taxon>
        <taxon>Gunneridae</taxon>
        <taxon>Pentapetalae</taxon>
        <taxon>rosids</taxon>
        <taxon>fabids</taxon>
        <taxon>Fagales</taxon>
        <taxon>Juglandaceae</taxon>
        <taxon>Juglans</taxon>
    </lineage>
</organism>
<dbReference type="GO" id="GO:0003676">
    <property type="term" value="F:nucleic acid binding"/>
    <property type="evidence" value="ECO:0007669"/>
    <property type="project" value="InterPro"/>
</dbReference>
<dbReference type="RefSeq" id="XP_018824616.1">
    <property type="nucleotide sequence ID" value="XM_018969071.1"/>
</dbReference>
<keyword evidence="1" id="KW-1185">Reference proteome</keyword>
<dbReference type="Pfam" id="PF13456">
    <property type="entry name" value="RVT_3"/>
    <property type="match status" value="1"/>
</dbReference>
<dbReference type="InterPro" id="IPR026960">
    <property type="entry name" value="RVT-Znf"/>
</dbReference>
<proteinExistence type="predicted"/>
<dbReference type="InterPro" id="IPR053151">
    <property type="entry name" value="RNase_H-like"/>
</dbReference>
<dbReference type="InterPro" id="IPR044730">
    <property type="entry name" value="RNase_H-like_dom_plant"/>
</dbReference>
<sequence length="342" mass="39077">MSITMWKAIHDCLPVDDRICRIGISIVSRCDCCSSPKYEDFNHCLARGEFAEKIWRLCSVVLGVPWREGGSWRQRVECWYRRAKNSNRPGQLLGLLPAIITWRFWGRRCKARMEGLMDSVQQVWCSIKYWVSWIALKLKDVNLLTRRDEGILQYFNMPLNVMSKEFIFPVKWKPPKQGWVKLNIDGCSLGNPGPSGAGGIIRDDKGDLLCGFAEATGHNSNNYAELMGLLHGLRHIGLLGISSVEIELDSMLVLNWLRNQRCGLWYMEDYWDEIQSRIAGLNVSLVHCYRECNSVSDGFAKMEAKGQSGSWFSLSALPAPIRGNIRLDRGGLPYIRKARRRC</sequence>
<evidence type="ECO:0000313" key="2">
    <source>
        <dbReference type="RefSeq" id="XP_018824616.1"/>
    </source>
</evidence>
<dbReference type="Proteomes" id="UP000235220">
    <property type="component" value="Chromosome 13"/>
</dbReference>
<reference evidence="2" key="1">
    <citation type="submission" date="2025-08" db="UniProtKB">
        <authorList>
            <consortium name="RefSeq"/>
        </authorList>
    </citation>
    <scope>IDENTIFICATION</scope>
    <source>
        <tissue evidence="2">Leaves</tissue>
    </source>
</reference>
<dbReference type="SUPFAM" id="SSF53098">
    <property type="entry name" value="Ribonuclease H-like"/>
    <property type="match status" value="1"/>
</dbReference>
<dbReference type="InterPro" id="IPR036397">
    <property type="entry name" value="RNaseH_sf"/>
</dbReference>
<dbReference type="CDD" id="cd06222">
    <property type="entry name" value="RNase_H_like"/>
    <property type="match status" value="1"/>
</dbReference>
<dbReference type="PANTHER" id="PTHR47723">
    <property type="entry name" value="OS05G0353850 PROTEIN"/>
    <property type="match status" value="1"/>
</dbReference>